<sequence>MAKHVGDNMKQVHATEIDCIVSTQLTVHRQIVPIINTFAEEKEAKEKINQPQQPAANLYLEGGYSAVVASAARRQHNTVDVLFPHLKPTTEPRLARKIIKPMTPEKKNMRKNRPCTS</sequence>
<comment type="caution">
    <text evidence="1">The sequence shown here is derived from an EMBL/GenBank/DDBJ whole genome shotgun (WGS) entry which is preliminary data.</text>
</comment>
<gene>
    <name evidence="1" type="ORF">T4D_7225</name>
</gene>
<evidence type="ECO:0000313" key="1">
    <source>
        <dbReference type="EMBL" id="KRY92940.1"/>
    </source>
</evidence>
<organism evidence="1 2">
    <name type="scientific">Trichinella pseudospiralis</name>
    <name type="common">Parasitic roundworm</name>
    <dbReference type="NCBI Taxonomy" id="6337"/>
    <lineage>
        <taxon>Eukaryota</taxon>
        <taxon>Metazoa</taxon>
        <taxon>Ecdysozoa</taxon>
        <taxon>Nematoda</taxon>
        <taxon>Enoplea</taxon>
        <taxon>Dorylaimia</taxon>
        <taxon>Trichinellida</taxon>
        <taxon>Trichinellidae</taxon>
        <taxon>Trichinella</taxon>
    </lineage>
</organism>
<keyword evidence="2" id="KW-1185">Reference proteome</keyword>
<protein>
    <submittedName>
        <fullName evidence="1">Uncharacterized protein</fullName>
    </submittedName>
</protein>
<proteinExistence type="predicted"/>
<reference evidence="1 2" key="1">
    <citation type="submission" date="2015-01" db="EMBL/GenBank/DDBJ databases">
        <title>Evolution of Trichinella species and genotypes.</title>
        <authorList>
            <person name="Korhonen P.K."/>
            <person name="Edoardo P."/>
            <person name="Giuseppe L.R."/>
            <person name="Gasser R.B."/>
        </authorList>
    </citation>
    <scope>NUCLEOTIDE SEQUENCE [LARGE SCALE GENOMIC DNA]</scope>
    <source>
        <strain evidence="1">ISS470</strain>
    </source>
</reference>
<evidence type="ECO:0000313" key="2">
    <source>
        <dbReference type="Proteomes" id="UP000054995"/>
    </source>
</evidence>
<dbReference type="AlphaFoldDB" id="A0A0V1G4B4"/>
<dbReference type="OrthoDB" id="10313718at2759"/>
<accession>A0A0V1G4B4</accession>
<name>A0A0V1G4B4_TRIPS</name>
<dbReference type="EMBL" id="JYDT01000004">
    <property type="protein sequence ID" value="KRY92940.1"/>
    <property type="molecule type" value="Genomic_DNA"/>
</dbReference>
<dbReference type="Proteomes" id="UP000054995">
    <property type="component" value="Unassembled WGS sequence"/>
</dbReference>